<evidence type="ECO:0000259" key="1">
    <source>
        <dbReference type="Pfam" id="PF00078"/>
    </source>
</evidence>
<keyword evidence="3" id="KW-1185">Reference proteome</keyword>
<accession>A0ABQ8SMV8</accession>
<comment type="caution">
    <text evidence="2">The sequence shown here is derived from an EMBL/GenBank/DDBJ whole genome shotgun (WGS) entry which is preliminary data.</text>
</comment>
<dbReference type="PANTHER" id="PTHR47027">
    <property type="entry name" value="REVERSE TRANSCRIPTASE DOMAIN-CONTAINING PROTEIN"/>
    <property type="match status" value="1"/>
</dbReference>
<evidence type="ECO:0000313" key="2">
    <source>
        <dbReference type="EMBL" id="KAJ4435504.1"/>
    </source>
</evidence>
<dbReference type="InterPro" id="IPR000477">
    <property type="entry name" value="RT_dom"/>
</dbReference>
<feature type="non-terminal residue" evidence="2">
    <location>
        <position position="1"/>
    </location>
</feature>
<dbReference type="PANTHER" id="PTHR47027:SF20">
    <property type="entry name" value="REVERSE TRANSCRIPTASE-LIKE PROTEIN WITH RNA-DIRECTED DNA POLYMERASE DOMAIN"/>
    <property type="match status" value="1"/>
</dbReference>
<feature type="domain" description="Reverse transcriptase" evidence="1">
    <location>
        <begin position="253"/>
        <end position="331"/>
    </location>
</feature>
<name>A0ABQ8SMV8_PERAM</name>
<dbReference type="Pfam" id="PF00078">
    <property type="entry name" value="RVT_1"/>
    <property type="match status" value="1"/>
</dbReference>
<dbReference type="Proteomes" id="UP001148838">
    <property type="component" value="Unassembled WGS sequence"/>
</dbReference>
<organism evidence="2 3">
    <name type="scientific">Periplaneta americana</name>
    <name type="common">American cockroach</name>
    <name type="synonym">Blatta americana</name>
    <dbReference type="NCBI Taxonomy" id="6978"/>
    <lineage>
        <taxon>Eukaryota</taxon>
        <taxon>Metazoa</taxon>
        <taxon>Ecdysozoa</taxon>
        <taxon>Arthropoda</taxon>
        <taxon>Hexapoda</taxon>
        <taxon>Insecta</taxon>
        <taxon>Pterygota</taxon>
        <taxon>Neoptera</taxon>
        <taxon>Polyneoptera</taxon>
        <taxon>Dictyoptera</taxon>
        <taxon>Blattodea</taxon>
        <taxon>Blattoidea</taxon>
        <taxon>Blattidae</taxon>
        <taxon>Blattinae</taxon>
        <taxon>Periplaneta</taxon>
    </lineage>
</organism>
<gene>
    <name evidence="2" type="ORF">ANN_18120</name>
</gene>
<evidence type="ECO:0000313" key="3">
    <source>
        <dbReference type="Proteomes" id="UP001148838"/>
    </source>
</evidence>
<sequence length="816" mass="94572">NDTSTVPLSDEALLQYETTEGPTLEPLSVLTGSAQVLATTLPPATVVPTTAVSTVTTAVTTTEVTTPLMGLHFPPRLPSVHHHHQGPRWGPYFEEGAEPQNVTARVGSVVQLDCKIGMLHDKTVREWRKLHNTELNALYSSPDIIRNIKSRRLRWAGHVARMGESRNAYRVLVGRPEGKRPLGRPRRRWEDNIKMDLRKVGYDDRDWINLAQDRDQWGAYGEGGNEPPGYLKAKYAIRKIQDNREGLELNGLHQLLVYADDVNMLGENTQTIRENTEILLEASKAIGLEVNPEKTKYMIMSRDQNIVRNGNIKIGDLSFEEVEKFKYLGATVTNINDTREEIKRRINMGNACYYSVEKLLSSSLLSKNLKVSIYKTVILPVVLYGCETWTLTLREEHRLRVFENKVLRKIFGAKRDEVTGEWRMLHNAELHALYSSPDIIRNIKSRRLRWAGHIARMGESRNAYLVLVGRPEGKRPLGRPRRKWEDNIKMDLREVGYDDRDWINLTQDRDRWRAYVRAAMNLPYKPLETRAEDPKQGGLALEHVHPYTCWEQVAQRSHIGTFRVSCWPDGQPQVIAEHDTPKTITSLRATTGMPRFEVRNGNIKIGDLSFEEVEKFKYLGAIVTNINDTREEINRRINMGNACYYSVEKLFHRACCQKNLKVRIYKTVILPVVLYGCETWTVTLREEHRLRVFENKVLRKIFGAKRDEITGEWRKLHNAELHALYSSPDIIRNIKYRRLRWAGHVARMGESRNAYRVLVGRPEGKRPLGRPRRRWEDNIKMDLREVGYDDRDWINLAQDRDRWRAYVRAVMNLRVP</sequence>
<proteinExistence type="predicted"/>
<dbReference type="EMBL" id="JAJSOF020000023">
    <property type="protein sequence ID" value="KAJ4435504.1"/>
    <property type="molecule type" value="Genomic_DNA"/>
</dbReference>
<protein>
    <recommendedName>
        <fullName evidence="1">Reverse transcriptase domain-containing protein</fullName>
    </recommendedName>
</protein>
<reference evidence="2 3" key="1">
    <citation type="journal article" date="2022" name="Allergy">
        <title>Genome assembly and annotation of Periplaneta americana reveal a comprehensive cockroach allergen profile.</title>
        <authorList>
            <person name="Wang L."/>
            <person name="Xiong Q."/>
            <person name="Saelim N."/>
            <person name="Wang L."/>
            <person name="Nong W."/>
            <person name="Wan A.T."/>
            <person name="Shi M."/>
            <person name="Liu X."/>
            <person name="Cao Q."/>
            <person name="Hui J.H.L."/>
            <person name="Sookrung N."/>
            <person name="Leung T.F."/>
            <person name="Tungtrongchitr A."/>
            <person name="Tsui S.K.W."/>
        </authorList>
    </citation>
    <scope>NUCLEOTIDE SEQUENCE [LARGE SCALE GENOMIC DNA]</scope>
    <source>
        <strain evidence="2">PWHHKU_190912</strain>
    </source>
</reference>